<accession>K1LY06</accession>
<dbReference type="EMBL" id="AMGM01000034">
    <property type="protein sequence ID" value="EKB49044.1"/>
    <property type="molecule type" value="Genomic_DNA"/>
</dbReference>
<comment type="caution">
    <text evidence="2">The sequence shown here is derived from an EMBL/GenBank/DDBJ whole genome shotgun (WGS) entry which is preliminary data.</text>
</comment>
<dbReference type="RefSeq" id="WP_009185339.1">
    <property type="nucleotide sequence ID" value="NZ_AMGM01000034.1"/>
</dbReference>
<dbReference type="Pfam" id="PF16819">
    <property type="entry name" value="DUF5074"/>
    <property type="match status" value="1"/>
</dbReference>
<organism evidence="2 3">
    <name type="scientific">Cecembia lonarensis (strain CCUG 58316 / KCTC 22772 / LW9)</name>
    <dbReference type="NCBI Taxonomy" id="1225176"/>
    <lineage>
        <taxon>Bacteria</taxon>
        <taxon>Pseudomonadati</taxon>
        <taxon>Bacteroidota</taxon>
        <taxon>Cytophagia</taxon>
        <taxon>Cytophagales</taxon>
        <taxon>Cyclobacteriaceae</taxon>
        <taxon>Cecembia</taxon>
    </lineage>
</organism>
<feature type="chain" id="PRO_5003851047" description="Surface layer protein" evidence="1">
    <location>
        <begin position="26"/>
        <end position="354"/>
    </location>
</feature>
<proteinExistence type="predicted"/>
<feature type="signal peptide" evidence="1">
    <location>
        <begin position="1"/>
        <end position="25"/>
    </location>
</feature>
<keyword evidence="3" id="KW-1185">Reference proteome</keyword>
<reference evidence="2 3" key="1">
    <citation type="journal article" date="2012" name="J. Bacteriol.">
        <title>Draft Genome Sequence of Cecembia lonarensis Strain LW9T, Isolated from Lonar Lake, a Haloalkaline Lake in India.</title>
        <authorList>
            <person name="Shivaji S."/>
            <person name="Ara S."/>
            <person name="Singh A."/>
            <person name="Pinnaka A.K."/>
        </authorList>
    </citation>
    <scope>NUCLEOTIDE SEQUENCE [LARGE SCALE GENOMIC DNA]</scope>
    <source>
        <strain evidence="2 3">LW9</strain>
    </source>
</reference>
<evidence type="ECO:0000313" key="3">
    <source>
        <dbReference type="Proteomes" id="UP000004478"/>
    </source>
</evidence>
<evidence type="ECO:0000256" key="1">
    <source>
        <dbReference type="SAM" id="SignalP"/>
    </source>
</evidence>
<name>K1LY06_CECL9</name>
<dbReference type="Proteomes" id="UP000004478">
    <property type="component" value="Unassembled WGS sequence"/>
</dbReference>
<dbReference type="InterPro" id="IPR051200">
    <property type="entry name" value="Host-pathogen_enzymatic-act"/>
</dbReference>
<sequence length="354" mass="38259">MNRLKQLFGKFGMVFLLLFFISACMDDNPPIPLGEFEKGVLIMNEGAFGANDGEVFHYDPSSGEIKANIFESKNGRPFAGLLQDMVAAEGRLYLVANTGKVEIVDPRDFASMGAVSSGLDISRSIVAANEKLYISDWGPYDANFNSPDSYIAVVESLNGGEISQKIPVSSRPEGMFMVGNQLLVACTAGQKLDVISLNTDEKTKSLEVAGRPTGFFEAEGRLYLFARDGENVFFHEINKSSVEVIGTVTVNLPLSTSNFALMGNGEMLIITSTGWPDYNDAIARVSLSNGQVLNASVFTGSGLYGIGFHKDRGEIYVTDNNGFQGNGTVIILNKEGQQQKTFVAGRGPSGFKFN</sequence>
<evidence type="ECO:0000313" key="2">
    <source>
        <dbReference type="EMBL" id="EKB49044.1"/>
    </source>
</evidence>
<dbReference type="InterPro" id="IPR031815">
    <property type="entry name" value="DUF5074"/>
</dbReference>
<dbReference type="OrthoDB" id="9773938at2"/>
<dbReference type="InterPro" id="IPR015943">
    <property type="entry name" value="WD40/YVTN_repeat-like_dom_sf"/>
</dbReference>
<dbReference type="PANTHER" id="PTHR47197">
    <property type="entry name" value="PROTEIN NIRF"/>
    <property type="match status" value="1"/>
</dbReference>
<dbReference type="PROSITE" id="PS51257">
    <property type="entry name" value="PROKAR_LIPOPROTEIN"/>
    <property type="match status" value="1"/>
</dbReference>
<keyword evidence="1" id="KW-0732">Signal</keyword>
<dbReference type="AlphaFoldDB" id="K1LY06"/>
<dbReference type="InterPro" id="IPR011048">
    <property type="entry name" value="Haem_d1_sf"/>
</dbReference>
<gene>
    <name evidence="2" type="ORF">B879_02310</name>
</gene>
<dbReference type="PANTHER" id="PTHR47197:SF3">
    <property type="entry name" value="DIHYDRO-HEME D1 DEHYDROGENASE"/>
    <property type="match status" value="1"/>
</dbReference>
<dbReference type="SUPFAM" id="SSF51004">
    <property type="entry name" value="C-terminal (heme d1) domain of cytochrome cd1-nitrite reductase"/>
    <property type="match status" value="1"/>
</dbReference>
<protein>
    <recommendedName>
        <fullName evidence="4">Surface layer protein</fullName>
    </recommendedName>
</protein>
<dbReference type="Gene3D" id="2.130.10.10">
    <property type="entry name" value="YVTN repeat-like/Quinoprotein amine dehydrogenase"/>
    <property type="match status" value="1"/>
</dbReference>
<evidence type="ECO:0008006" key="4">
    <source>
        <dbReference type="Google" id="ProtNLM"/>
    </source>
</evidence>